<dbReference type="EMBL" id="CAXKWB010018169">
    <property type="protein sequence ID" value="CAL4120384.1"/>
    <property type="molecule type" value="Genomic_DNA"/>
</dbReference>
<name>A0AAV2R8C7_MEGNR</name>
<comment type="caution">
    <text evidence="1">The sequence shown here is derived from an EMBL/GenBank/DDBJ whole genome shotgun (WGS) entry which is preliminary data.</text>
</comment>
<dbReference type="AlphaFoldDB" id="A0AAV2R8C7"/>
<reference evidence="1 2" key="1">
    <citation type="submission" date="2024-05" db="EMBL/GenBank/DDBJ databases">
        <authorList>
            <person name="Wallberg A."/>
        </authorList>
    </citation>
    <scope>NUCLEOTIDE SEQUENCE [LARGE SCALE GENOMIC DNA]</scope>
</reference>
<proteinExistence type="predicted"/>
<accession>A0AAV2R8C7</accession>
<evidence type="ECO:0000313" key="2">
    <source>
        <dbReference type="Proteomes" id="UP001497623"/>
    </source>
</evidence>
<protein>
    <submittedName>
        <fullName evidence="1">Uncharacterized protein</fullName>
    </submittedName>
</protein>
<feature type="non-terminal residue" evidence="1">
    <location>
        <position position="1"/>
    </location>
</feature>
<gene>
    <name evidence="1" type="ORF">MNOR_LOCUS22011</name>
</gene>
<evidence type="ECO:0000313" key="1">
    <source>
        <dbReference type="EMBL" id="CAL4120384.1"/>
    </source>
</evidence>
<dbReference type="PANTHER" id="PTHR31424:SF3">
    <property type="entry name" value="RING-TYPE DOMAIN-CONTAINING PROTEIN"/>
    <property type="match status" value="1"/>
</dbReference>
<keyword evidence="2" id="KW-1185">Reference proteome</keyword>
<dbReference type="Proteomes" id="UP001497623">
    <property type="component" value="Unassembled WGS sequence"/>
</dbReference>
<dbReference type="PANTHER" id="PTHR31424">
    <property type="entry name" value="PROTEIN CBG23806"/>
    <property type="match status" value="1"/>
</dbReference>
<organism evidence="1 2">
    <name type="scientific">Meganyctiphanes norvegica</name>
    <name type="common">Northern krill</name>
    <name type="synonym">Thysanopoda norvegica</name>
    <dbReference type="NCBI Taxonomy" id="48144"/>
    <lineage>
        <taxon>Eukaryota</taxon>
        <taxon>Metazoa</taxon>
        <taxon>Ecdysozoa</taxon>
        <taxon>Arthropoda</taxon>
        <taxon>Crustacea</taxon>
        <taxon>Multicrustacea</taxon>
        <taxon>Malacostraca</taxon>
        <taxon>Eumalacostraca</taxon>
        <taxon>Eucarida</taxon>
        <taxon>Euphausiacea</taxon>
        <taxon>Euphausiidae</taxon>
        <taxon>Meganyctiphanes</taxon>
    </lineage>
</organism>
<sequence>ENISENYENIKKVLSQISNFNSTNFFMCNDLKATSLILGIQNASATYPCPMCEVYDLGVSHNPYLVHTQRTISSIGKNATDFKISNSRRSEAKNFFSCVELPLIPGNPDIKISDIIVPPELHIMQGVVKHMYDNMCKEWSGATEWLNLLGLEPQKYHSGTFLGNHCHSMLQNVDKLRRISPLHILKYVAVFDHFSKVVHSTFGMTLREGYEDEINKFTVAFMDLGISVTLKVHMVLAHVSPFCRKFGALGWYSEQATESAHSDFKKNTWEKHNLQRPIGHLDYSQMLLNAVIVHNSTRV</sequence>